<comment type="caution">
    <text evidence="1">The sequence shown here is derived from an EMBL/GenBank/DDBJ whole genome shotgun (WGS) entry which is preliminary data.</text>
</comment>
<dbReference type="EMBL" id="ATJV01000051">
    <property type="protein sequence ID" value="EPZ15716.1"/>
    <property type="molecule type" value="Genomic_DNA"/>
</dbReference>
<dbReference type="STRING" id="1348657.M622_14495"/>
<name>S9ZM83_9RHOO</name>
<dbReference type="Proteomes" id="UP000015455">
    <property type="component" value="Unassembled WGS sequence"/>
</dbReference>
<gene>
    <name evidence="1" type="ORF">M622_14495</name>
</gene>
<reference evidence="1 2" key="1">
    <citation type="submission" date="2013-06" db="EMBL/GenBank/DDBJ databases">
        <title>Draft genome sequence of Thauera terpenica.</title>
        <authorList>
            <person name="Liu B."/>
            <person name="Frostegard A.H."/>
            <person name="Shapleigh J.P."/>
        </authorList>
    </citation>
    <scope>NUCLEOTIDE SEQUENCE [LARGE SCALE GENOMIC DNA]</scope>
    <source>
        <strain evidence="1 2">58Eu</strain>
    </source>
</reference>
<evidence type="ECO:0000313" key="1">
    <source>
        <dbReference type="EMBL" id="EPZ15716.1"/>
    </source>
</evidence>
<evidence type="ECO:0000313" key="2">
    <source>
        <dbReference type="Proteomes" id="UP000015455"/>
    </source>
</evidence>
<dbReference type="AlphaFoldDB" id="S9ZM83"/>
<proteinExistence type="predicted"/>
<accession>S9ZM83</accession>
<organism evidence="1 2">
    <name type="scientific">Thauera terpenica 58Eu</name>
    <dbReference type="NCBI Taxonomy" id="1348657"/>
    <lineage>
        <taxon>Bacteria</taxon>
        <taxon>Pseudomonadati</taxon>
        <taxon>Pseudomonadota</taxon>
        <taxon>Betaproteobacteria</taxon>
        <taxon>Rhodocyclales</taxon>
        <taxon>Zoogloeaceae</taxon>
        <taxon>Thauera</taxon>
    </lineage>
</organism>
<keyword evidence="2" id="KW-1185">Reference proteome</keyword>
<sequence length="47" mass="4830">MAGVGAIAAAAVSAGAVRRKARREVETEESEQDFMTGLQGPLALLSL</sequence>
<protein>
    <submittedName>
        <fullName evidence="1">Uncharacterized protein</fullName>
    </submittedName>
</protein>